<protein>
    <recommendedName>
        <fullName evidence="4">Ribose 5-phosphate isomerase B</fullName>
    </recommendedName>
</protein>
<keyword evidence="2" id="KW-0812">Transmembrane</keyword>
<dbReference type="SUPFAM" id="SSF89623">
    <property type="entry name" value="Ribose/Galactose isomerase RpiB/AlsB"/>
    <property type="match status" value="1"/>
</dbReference>
<accession>A0A383DRU8</accession>
<keyword evidence="1" id="KW-0413">Isomerase</keyword>
<dbReference type="InterPro" id="IPR003500">
    <property type="entry name" value="RpiB_LacA_LacB"/>
</dbReference>
<evidence type="ECO:0000256" key="2">
    <source>
        <dbReference type="SAM" id="Phobius"/>
    </source>
</evidence>
<dbReference type="EMBL" id="UINC01219201">
    <property type="protein sequence ID" value="SVE46568.1"/>
    <property type="molecule type" value="Genomic_DNA"/>
</dbReference>
<dbReference type="GO" id="GO:0009052">
    <property type="term" value="P:pentose-phosphate shunt, non-oxidative branch"/>
    <property type="evidence" value="ECO:0007669"/>
    <property type="project" value="TreeGrafter"/>
</dbReference>
<evidence type="ECO:0008006" key="4">
    <source>
        <dbReference type="Google" id="ProtNLM"/>
    </source>
</evidence>
<dbReference type="InterPro" id="IPR004785">
    <property type="entry name" value="RpiB"/>
</dbReference>
<reference evidence="3" key="1">
    <citation type="submission" date="2018-05" db="EMBL/GenBank/DDBJ databases">
        <authorList>
            <person name="Lanie J.A."/>
            <person name="Ng W.-L."/>
            <person name="Kazmierczak K.M."/>
            <person name="Andrzejewski T.M."/>
            <person name="Davidsen T.M."/>
            <person name="Wayne K.J."/>
            <person name="Tettelin H."/>
            <person name="Glass J.I."/>
            <person name="Rusch D."/>
            <person name="Podicherti R."/>
            <person name="Tsui H.-C.T."/>
            <person name="Winkler M.E."/>
        </authorList>
    </citation>
    <scope>NUCLEOTIDE SEQUENCE</scope>
</reference>
<dbReference type="InterPro" id="IPR036569">
    <property type="entry name" value="RpiB_LacA_LacB_sf"/>
</dbReference>
<proteinExistence type="predicted"/>
<dbReference type="Gene3D" id="3.40.1400.10">
    <property type="entry name" value="Sugar-phosphate isomerase, RpiB/LacA/LacB"/>
    <property type="match status" value="1"/>
</dbReference>
<evidence type="ECO:0000256" key="1">
    <source>
        <dbReference type="ARBA" id="ARBA00023235"/>
    </source>
</evidence>
<dbReference type="PANTHER" id="PTHR30345">
    <property type="entry name" value="RIBOSE-5-PHOSPHATE ISOMERASE B"/>
    <property type="match status" value="1"/>
</dbReference>
<feature type="transmembrane region" description="Helical" evidence="2">
    <location>
        <begin position="57"/>
        <end position="74"/>
    </location>
</feature>
<sequence length="134" mass="14980">MKNKIFIASDHAGYELKVEILQYYKDTIIDLGTNSLESVDYPEYALKLVEKVKSNKLSFGILICGTGIGMSIAANKMKDIRCALCTTVEMAKMARKHNNANVLALGGRILEESEALEILFTFCKTKFEGGRHQR</sequence>
<dbReference type="PIRSF" id="PIRSF005384">
    <property type="entry name" value="RpiB_LacA_B"/>
    <property type="match status" value="1"/>
</dbReference>
<dbReference type="GO" id="GO:0019316">
    <property type="term" value="P:D-allose catabolic process"/>
    <property type="evidence" value="ECO:0007669"/>
    <property type="project" value="TreeGrafter"/>
</dbReference>
<dbReference type="NCBIfam" id="TIGR01120">
    <property type="entry name" value="rpiB"/>
    <property type="match status" value="1"/>
</dbReference>
<dbReference type="NCBIfam" id="NF004051">
    <property type="entry name" value="PRK05571.1"/>
    <property type="match status" value="1"/>
</dbReference>
<keyword evidence="2" id="KW-0472">Membrane</keyword>
<keyword evidence="2" id="KW-1133">Transmembrane helix</keyword>
<name>A0A383DRU8_9ZZZZ</name>
<dbReference type="GO" id="GO:0004751">
    <property type="term" value="F:ribose-5-phosphate isomerase activity"/>
    <property type="evidence" value="ECO:0007669"/>
    <property type="project" value="TreeGrafter"/>
</dbReference>
<organism evidence="3">
    <name type="scientific">marine metagenome</name>
    <dbReference type="NCBI Taxonomy" id="408172"/>
    <lineage>
        <taxon>unclassified sequences</taxon>
        <taxon>metagenomes</taxon>
        <taxon>ecological metagenomes</taxon>
    </lineage>
</organism>
<evidence type="ECO:0000313" key="3">
    <source>
        <dbReference type="EMBL" id="SVE46568.1"/>
    </source>
</evidence>
<feature type="non-terminal residue" evidence="3">
    <location>
        <position position="134"/>
    </location>
</feature>
<dbReference type="PANTHER" id="PTHR30345:SF0">
    <property type="entry name" value="DNA DAMAGE-REPAIR_TOLERATION PROTEIN DRT102"/>
    <property type="match status" value="1"/>
</dbReference>
<dbReference type="AlphaFoldDB" id="A0A383DRU8"/>
<dbReference type="NCBIfam" id="TIGR00689">
    <property type="entry name" value="rpiB_lacA_lacB"/>
    <property type="match status" value="1"/>
</dbReference>
<dbReference type="Pfam" id="PF02502">
    <property type="entry name" value="LacAB_rpiB"/>
    <property type="match status" value="1"/>
</dbReference>
<gene>
    <name evidence="3" type="ORF">METZ01_LOCUS499422</name>
</gene>